<dbReference type="Pfam" id="PF01370">
    <property type="entry name" value="Epimerase"/>
    <property type="match status" value="1"/>
</dbReference>
<dbReference type="Proteomes" id="UP000503162">
    <property type="component" value="Chromosome"/>
</dbReference>
<dbReference type="RefSeq" id="WP_166224036.1">
    <property type="nucleotide sequence ID" value="NZ_CP049989.1"/>
</dbReference>
<dbReference type="Gene3D" id="3.40.50.720">
    <property type="entry name" value="NAD(P)-binding Rossmann-like Domain"/>
    <property type="match status" value="1"/>
</dbReference>
<dbReference type="EMBL" id="CP049989">
    <property type="protein sequence ID" value="QIM51057.1"/>
    <property type="molecule type" value="Genomic_DNA"/>
</dbReference>
<reference evidence="4 5" key="1">
    <citation type="submission" date="2020-03" db="EMBL/GenBank/DDBJ databases">
        <title>Hydrogenophaga sp. nov. isolated from cyanobacterial mat.</title>
        <authorList>
            <person name="Thorat V."/>
            <person name="Kirdat K."/>
            <person name="Tiwarekar B."/>
            <person name="Costa E.D."/>
            <person name="Yadav A."/>
        </authorList>
    </citation>
    <scope>NUCLEOTIDE SEQUENCE [LARGE SCALE GENOMIC DNA]</scope>
    <source>
        <strain evidence="4 5">BA0156</strain>
    </source>
</reference>
<evidence type="ECO:0000259" key="3">
    <source>
        <dbReference type="Pfam" id="PF01370"/>
    </source>
</evidence>
<accession>A0A6G8ICZ9</accession>
<keyword evidence="2" id="KW-0472">Membrane</keyword>
<dbReference type="GO" id="GO:0016020">
    <property type="term" value="C:membrane"/>
    <property type="evidence" value="ECO:0007669"/>
    <property type="project" value="UniProtKB-SubCell"/>
</dbReference>
<protein>
    <submittedName>
        <fullName evidence="4">NAD-dependent epimerase/dehydratase family protein</fullName>
    </submittedName>
</protein>
<evidence type="ECO:0000256" key="2">
    <source>
        <dbReference type="ARBA" id="ARBA00023136"/>
    </source>
</evidence>
<dbReference type="InterPro" id="IPR001509">
    <property type="entry name" value="Epimerase_deHydtase"/>
</dbReference>
<keyword evidence="5" id="KW-1185">Reference proteome</keyword>
<organism evidence="4 5">
    <name type="scientific">Hydrogenophaga crocea</name>
    <dbReference type="NCBI Taxonomy" id="2716225"/>
    <lineage>
        <taxon>Bacteria</taxon>
        <taxon>Pseudomonadati</taxon>
        <taxon>Pseudomonadota</taxon>
        <taxon>Betaproteobacteria</taxon>
        <taxon>Burkholderiales</taxon>
        <taxon>Comamonadaceae</taxon>
        <taxon>Hydrogenophaga</taxon>
    </lineage>
</organism>
<dbReference type="PANTHER" id="PTHR14097:SF7">
    <property type="entry name" value="OXIDOREDUCTASE HTATIP2"/>
    <property type="match status" value="1"/>
</dbReference>
<dbReference type="AlphaFoldDB" id="A0A6G8ICZ9"/>
<dbReference type="SUPFAM" id="SSF51735">
    <property type="entry name" value="NAD(P)-binding Rossmann-fold domains"/>
    <property type="match status" value="1"/>
</dbReference>
<dbReference type="InterPro" id="IPR036291">
    <property type="entry name" value="NAD(P)-bd_dom_sf"/>
</dbReference>
<comment type="subcellular location">
    <subcellularLocation>
        <location evidence="1">Membrane</location>
    </subcellularLocation>
</comment>
<sequence length="210" mass="22894">MKTVMVAGATGLVGSHVLRQALAHPQVSQVVAPTRRALPTHARLINPVVDFERLPEQADWWGVNAVVCTIGTTIKTAGSQAAFYRVDHDLPLRVGELALRHGAQAYAFNSALGADLRSRVFYSRTKGEVERDLLALGYPSLTLVRPGLIGGERVEHRPRERLFVALTQALGPVLPRRWRVVQAEAIARTLLESALAATPGVRVVMSEDIL</sequence>
<evidence type="ECO:0000313" key="4">
    <source>
        <dbReference type="EMBL" id="QIM51057.1"/>
    </source>
</evidence>
<dbReference type="KEGG" id="hcz:G9Q37_02360"/>
<evidence type="ECO:0000256" key="1">
    <source>
        <dbReference type="ARBA" id="ARBA00004370"/>
    </source>
</evidence>
<gene>
    <name evidence="4" type="ORF">G9Q37_02360</name>
</gene>
<evidence type="ECO:0000313" key="5">
    <source>
        <dbReference type="Proteomes" id="UP000503162"/>
    </source>
</evidence>
<dbReference type="PANTHER" id="PTHR14097">
    <property type="entry name" value="OXIDOREDUCTASE HTATIP2"/>
    <property type="match status" value="1"/>
</dbReference>
<name>A0A6G8ICZ9_9BURK</name>
<feature type="domain" description="NAD-dependent epimerase/dehydratase" evidence="3">
    <location>
        <begin position="4"/>
        <end position="109"/>
    </location>
</feature>
<proteinExistence type="predicted"/>